<evidence type="ECO:0000313" key="5">
    <source>
        <dbReference type="EMBL" id="TGE26447.1"/>
    </source>
</evidence>
<evidence type="ECO:0000256" key="1">
    <source>
        <dbReference type="ARBA" id="ARBA00023015"/>
    </source>
</evidence>
<dbReference type="RefSeq" id="WP_135396356.1">
    <property type="nucleotide sequence ID" value="NZ_SRMB01000003.1"/>
</dbReference>
<keyword evidence="1" id="KW-0805">Transcription regulation</keyword>
<evidence type="ECO:0000313" key="6">
    <source>
        <dbReference type="Proteomes" id="UP000298471"/>
    </source>
</evidence>
<name>A0A4Z0Q8N4_9BACT</name>
<dbReference type="InterPro" id="IPR036388">
    <property type="entry name" value="WH-like_DNA-bd_sf"/>
</dbReference>
<accession>A0A4Z0Q8N4</accession>
<protein>
    <submittedName>
        <fullName evidence="5">Response regulator transcription factor</fullName>
    </submittedName>
</protein>
<dbReference type="PROSITE" id="PS00622">
    <property type="entry name" value="HTH_LUXR_1"/>
    <property type="match status" value="1"/>
</dbReference>
<dbReference type="GO" id="GO:0006355">
    <property type="term" value="P:regulation of DNA-templated transcription"/>
    <property type="evidence" value="ECO:0007669"/>
    <property type="project" value="InterPro"/>
</dbReference>
<dbReference type="GO" id="GO:0003677">
    <property type="term" value="F:DNA binding"/>
    <property type="evidence" value="ECO:0007669"/>
    <property type="project" value="UniProtKB-KW"/>
</dbReference>
<dbReference type="SUPFAM" id="SSF46894">
    <property type="entry name" value="C-terminal effector domain of the bipartite response regulators"/>
    <property type="match status" value="1"/>
</dbReference>
<dbReference type="Pfam" id="PF00196">
    <property type="entry name" value="GerE"/>
    <property type="match status" value="1"/>
</dbReference>
<feature type="domain" description="HTH luxR-type" evidence="4">
    <location>
        <begin position="140"/>
        <end position="205"/>
    </location>
</feature>
<reference evidence="5 6" key="1">
    <citation type="submission" date="2019-04" db="EMBL/GenBank/DDBJ databases">
        <authorList>
            <person name="Feng G."/>
            <person name="Zhang J."/>
            <person name="Zhu H."/>
        </authorList>
    </citation>
    <scope>NUCLEOTIDE SEQUENCE [LARGE SCALE GENOMIC DNA]</scope>
    <source>
        <strain evidence="5 6">9PBR-1</strain>
    </source>
</reference>
<proteinExistence type="predicted"/>
<gene>
    <name evidence="5" type="ORF">E5K02_16775</name>
</gene>
<dbReference type="PANTHER" id="PTHR44688:SF16">
    <property type="entry name" value="DNA-BINDING TRANSCRIPTIONAL ACTIVATOR DEVR_DOSR"/>
    <property type="match status" value="1"/>
</dbReference>
<organism evidence="5 6">
    <name type="scientific">Hymenobacter metallicola</name>
    <dbReference type="NCBI Taxonomy" id="2563114"/>
    <lineage>
        <taxon>Bacteria</taxon>
        <taxon>Pseudomonadati</taxon>
        <taxon>Bacteroidota</taxon>
        <taxon>Cytophagia</taxon>
        <taxon>Cytophagales</taxon>
        <taxon>Hymenobacteraceae</taxon>
        <taxon>Hymenobacter</taxon>
    </lineage>
</organism>
<dbReference type="PRINTS" id="PR00038">
    <property type="entry name" value="HTHLUXR"/>
</dbReference>
<dbReference type="Gene3D" id="1.10.10.10">
    <property type="entry name" value="Winged helix-like DNA-binding domain superfamily/Winged helix DNA-binding domain"/>
    <property type="match status" value="1"/>
</dbReference>
<dbReference type="PANTHER" id="PTHR44688">
    <property type="entry name" value="DNA-BINDING TRANSCRIPTIONAL ACTIVATOR DEVR_DOSR"/>
    <property type="match status" value="1"/>
</dbReference>
<comment type="caution">
    <text evidence="5">The sequence shown here is derived from an EMBL/GenBank/DDBJ whole genome shotgun (WGS) entry which is preliminary data.</text>
</comment>
<dbReference type="InterPro" id="IPR000792">
    <property type="entry name" value="Tscrpt_reg_LuxR_C"/>
</dbReference>
<evidence type="ECO:0000256" key="2">
    <source>
        <dbReference type="ARBA" id="ARBA00023125"/>
    </source>
</evidence>
<dbReference type="AlphaFoldDB" id="A0A4Z0Q8N4"/>
<dbReference type="PROSITE" id="PS50043">
    <property type="entry name" value="HTH_LUXR_2"/>
    <property type="match status" value="1"/>
</dbReference>
<dbReference type="CDD" id="cd06170">
    <property type="entry name" value="LuxR_C_like"/>
    <property type="match status" value="1"/>
</dbReference>
<dbReference type="OrthoDB" id="881140at2"/>
<keyword evidence="2" id="KW-0238">DNA-binding</keyword>
<evidence type="ECO:0000256" key="3">
    <source>
        <dbReference type="ARBA" id="ARBA00023163"/>
    </source>
</evidence>
<dbReference type="Proteomes" id="UP000298471">
    <property type="component" value="Unassembled WGS sequence"/>
</dbReference>
<dbReference type="EMBL" id="SRMB01000003">
    <property type="protein sequence ID" value="TGE26447.1"/>
    <property type="molecule type" value="Genomic_DNA"/>
</dbReference>
<sequence>MSSHHGAILVAAPPTLHRQGLLTMLREACPGLTICLVSDADLLLTFLHQRAYALLILDEAVTSVPLLVLGEQLCAVRRQQPALCFTDAEAPTAPARARLRNWAWLTRQASPTEVSQALVHLLMQAPRSSWTGRSTLSPAQATSPTPFSRRELEVLRLVIDDYCNQEIADQLCLSVRTVESHRRALLQKTGAKTFVGLAVQAVRAGWVAA</sequence>
<keyword evidence="3" id="KW-0804">Transcription</keyword>
<keyword evidence="6" id="KW-1185">Reference proteome</keyword>
<dbReference type="InterPro" id="IPR016032">
    <property type="entry name" value="Sig_transdc_resp-reg_C-effctor"/>
</dbReference>
<evidence type="ECO:0000259" key="4">
    <source>
        <dbReference type="PROSITE" id="PS50043"/>
    </source>
</evidence>
<dbReference type="SMART" id="SM00421">
    <property type="entry name" value="HTH_LUXR"/>
    <property type="match status" value="1"/>
</dbReference>